<feature type="non-terminal residue" evidence="2">
    <location>
        <position position="1"/>
    </location>
</feature>
<comment type="caution">
    <text evidence="2">The sequence shown here is derived from an EMBL/GenBank/DDBJ whole genome shotgun (WGS) entry which is preliminary data.</text>
</comment>
<keyword evidence="3" id="KW-1185">Reference proteome</keyword>
<dbReference type="AlphaFoldDB" id="A0AAV9ZXW1"/>
<reference evidence="2 3" key="1">
    <citation type="journal article" date="2024" name="J Genomics">
        <title>Draft genome sequencing and assembly of Favolaschia claudopus CIRM-BRFM 2984 isolated from oak limbs.</title>
        <authorList>
            <person name="Navarro D."/>
            <person name="Drula E."/>
            <person name="Chaduli D."/>
            <person name="Cazenave R."/>
            <person name="Ahrendt S."/>
            <person name="Wang J."/>
            <person name="Lipzen A."/>
            <person name="Daum C."/>
            <person name="Barry K."/>
            <person name="Grigoriev I.V."/>
            <person name="Favel A."/>
            <person name="Rosso M.N."/>
            <person name="Martin F."/>
        </authorList>
    </citation>
    <scope>NUCLEOTIDE SEQUENCE [LARGE SCALE GENOMIC DNA]</scope>
    <source>
        <strain evidence="2 3">CIRM-BRFM 2984</strain>
    </source>
</reference>
<evidence type="ECO:0000313" key="2">
    <source>
        <dbReference type="EMBL" id="KAK6993234.1"/>
    </source>
</evidence>
<feature type="region of interest" description="Disordered" evidence="1">
    <location>
        <begin position="30"/>
        <end position="53"/>
    </location>
</feature>
<evidence type="ECO:0000313" key="3">
    <source>
        <dbReference type="Proteomes" id="UP001362999"/>
    </source>
</evidence>
<sequence length="90" mass="9954">VLANMDDPWLSQSEIDRLIDVVVSTGSSLEQYLQSPPPPHNIGTRTIPPSGRGRPRYALDIDRAIELHDMGNTWAAVAGDFAWDGLSLRR</sequence>
<dbReference type="Proteomes" id="UP001362999">
    <property type="component" value="Unassembled WGS sequence"/>
</dbReference>
<feature type="non-terminal residue" evidence="2">
    <location>
        <position position="90"/>
    </location>
</feature>
<organism evidence="2 3">
    <name type="scientific">Favolaschia claudopus</name>
    <dbReference type="NCBI Taxonomy" id="2862362"/>
    <lineage>
        <taxon>Eukaryota</taxon>
        <taxon>Fungi</taxon>
        <taxon>Dikarya</taxon>
        <taxon>Basidiomycota</taxon>
        <taxon>Agaricomycotina</taxon>
        <taxon>Agaricomycetes</taxon>
        <taxon>Agaricomycetidae</taxon>
        <taxon>Agaricales</taxon>
        <taxon>Marasmiineae</taxon>
        <taxon>Mycenaceae</taxon>
        <taxon>Favolaschia</taxon>
    </lineage>
</organism>
<proteinExistence type="predicted"/>
<dbReference type="EMBL" id="JAWWNJ010000103">
    <property type="protein sequence ID" value="KAK6993234.1"/>
    <property type="molecule type" value="Genomic_DNA"/>
</dbReference>
<evidence type="ECO:0000256" key="1">
    <source>
        <dbReference type="SAM" id="MobiDB-lite"/>
    </source>
</evidence>
<accession>A0AAV9ZXW1</accession>
<name>A0AAV9ZXW1_9AGAR</name>
<protein>
    <submittedName>
        <fullName evidence="2">Uncharacterized protein</fullName>
    </submittedName>
</protein>
<gene>
    <name evidence="2" type="ORF">R3P38DRAFT_2446285</name>
</gene>